<dbReference type="RefSeq" id="WP_206967544.1">
    <property type="nucleotide sequence ID" value="NZ_JAFLVX010000026.1"/>
</dbReference>
<gene>
    <name evidence="1" type="ORF">DOK76_10505</name>
</gene>
<dbReference type="Gene3D" id="3.40.1260.10">
    <property type="entry name" value="DsrEFH-like"/>
    <property type="match status" value="1"/>
</dbReference>
<accession>A0ABS3HV17</accession>
<comment type="caution">
    <text evidence="1">The sequence shown here is derived from an EMBL/GenBank/DDBJ whole genome shotgun (WGS) entry which is preliminary data.</text>
</comment>
<dbReference type="EMBL" id="JAFLVX010000026">
    <property type="protein sequence ID" value="MBO0477506.1"/>
    <property type="molecule type" value="Genomic_DNA"/>
</dbReference>
<protein>
    <submittedName>
        <fullName evidence="1">DsrE family protein</fullName>
    </submittedName>
</protein>
<dbReference type="PANTHER" id="PTHR37691:SF1">
    <property type="entry name" value="BLR3518 PROTEIN"/>
    <property type="match status" value="1"/>
</dbReference>
<dbReference type="Pfam" id="PF02635">
    <property type="entry name" value="DsrE"/>
    <property type="match status" value="1"/>
</dbReference>
<dbReference type="SUPFAM" id="SSF75169">
    <property type="entry name" value="DsrEFH-like"/>
    <property type="match status" value="1"/>
</dbReference>
<keyword evidence="2" id="KW-1185">Reference proteome</keyword>
<organism evidence="1 2">
    <name type="scientific">Candidatus Vagococcus giribetii</name>
    <dbReference type="NCBI Taxonomy" id="2230876"/>
    <lineage>
        <taxon>Bacteria</taxon>
        <taxon>Bacillati</taxon>
        <taxon>Bacillota</taxon>
        <taxon>Bacilli</taxon>
        <taxon>Lactobacillales</taxon>
        <taxon>Enterococcaceae</taxon>
        <taxon>Vagococcus</taxon>
    </lineage>
</organism>
<dbReference type="InterPro" id="IPR003787">
    <property type="entry name" value="Sulphur_relay_DsrE/F-like"/>
</dbReference>
<dbReference type="Proteomes" id="UP000664857">
    <property type="component" value="Unassembled WGS sequence"/>
</dbReference>
<evidence type="ECO:0000313" key="2">
    <source>
        <dbReference type="Proteomes" id="UP000664857"/>
    </source>
</evidence>
<dbReference type="PANTHER" id="PTHR37691">
    <property type="entry name" value="BLR3518 PROTEIN"/>
    <property type="match status" value="1"/>
</dbReference>
<proteinExistence type="predicted"/>
<reference evidence="1 2" key="1">
    <citation type="submission" date="2021-03" db="EMBL/GenBank/DDBJ databases">
        <title>Enterococcal diversity collection.</title>
        <authorList>
            <person name="Gilmore M.S."/>
            <person name="Schwartzman J."/>
            <person name="Van Tyne D."/>
            <person name="Martin M."/>
            <person name="Earl A.M."/>
            <person name="Manson A.L."/>
            <person name="Straub T."/>
            <person name="Salamzade R."/>
            <person name="Saavedra J."/>
            <person name="Lebreton F."/>
            <person name="Prichula J."/>
            <person name="Schaufler K."/>
            <person name="Gaca A."/>
            <person name="Sgardioli B."/>
            <person name="Wagenaar J."/>
            <person name="Strong T."/>
        </authorList>
    </citation>
    <scope>NUCLEOTIDE SEQUENCE [LARGE SCALE GENOMIC DNA]</scope>
    <source>
        <strain evidence="1 2">DIV0080</strain>
    </source>
</reference>
<name>A0ABS3HV17_9ENTE</name>
<sequence>MKVIFHINELSKWSSVLANVTNLLEAGRGDVISVEVLANGDAVKGYTDTGFGIIMHELVEEGVRLSSCEHAMKNHDLNKEDLFPFVKIVPAGVLRLVECQTAGYAYIKA</sequence>
<evidence type="ECO:0000313" key="1">
    <source>
        <dbReference type="EMBL" id="MBO0477506.1"/>
    </source>
</evidence>
<dbReference type="InterPro" id="IPR027396">
    <property type="entry name" value="DsrEFH-like"/>
</dbReference>